<dbReference type="AlphaFoldDB" id="A0A5M9JZH8"/>
<evidence type="ECO:0000256" key="2">
    <source>
        <dbReference type="ARBA" id="ARBA00022801"/>
    </source>
</evidence>
<organism evidence="5 6">
    <name type="scientific">Monilinia fructicola</name>
    <name type="common">Brown rot fungus</name>
    <name type="synonym">Ciboria fructicola</name>
    <dbReference type="NCBI Taxonomy" id="38448"/>
    <lineage>
        <taxon>Eukaryota</taxon>
        <taxon>Fungi</taxon>
        <taxon>Dikarya</taxon>
        <taxon>Ascomycota</taxon>
        <taxon>Pezizomycotina</taxon>
        <taxon>Leotiomycetes</taxon>
        <taxon>Helotiales</taxon>
        <taxon>Sclerotiniaceae</taxon>
        <taxon>Monilinia</taxon>
    </lineage>
</organism>
<dbReference type="GO" id="GO:0008477">
    <property type="term" value="F:purine nucleosidase activity"/>
    <property type="evidence" value="ECO:0007669"/>
    <property type="project" value="TreeGrafter"/>
</dbReference>
<evidence type="ECO:0000256" key="1">
    <source>
        <dbReference type="ARBA" id="ARBA00009176"/>
    </source>
</evidence>
<keyword evidence="2" id="KW-0378">Hydrolase</keyword>
<dbReference type="GO" id="GO:0005829">
    <property type="term" value="C:cytosol"/>
    <property type="evidence" value="ECO:0007669"/>
    <property type="project" value="TreeGrafter"/>
</dbReference>
<dbReference type="Proteomes" id="UP000322873">
    <property type="component" value="Unassembled WGS sequence"/>
</dbReference>
<evidence type="ECO:0000256" key="3">
    <source>
        <dbReference type="ARBA" id="ARBA00023295"/>
    </source>
</evidence>
<dbReference type="PANTHER" id="PTHR12304">
    <property type="entry name" value="INOSINE-URIDINE PREFERRING NUCLEOSIDE HYDROLASE"/>
    <property type="match status" value="1"/>
</dbReference>
<dbReference type="SUPFAM" id="SSF53590">
    <property type="entry name" value="Nucleoside hydrolase"/>
    <property type="match status" value="1"/>
</dbReference>
<dbReference type="InterPro" id="IPR023186">
    <property type="entry name" value="IUNH"/>
</dbReference>
<dbReference type="EMBL" id="VICG01000004">
    <property type="protein sequence ID" value="KAA8573286.1"/>
    <property type="molecule type" value="Genomic_DNA"/>
</dbReference>
<keyword evidence="3" id="KW-0326">Glycosidase</keyword>
<dbReference type="GO" id="GO:0006152">
    <property type="term" value="P:purine nucleoside catabolic process"/>
    <property type="evidence" value="ECO:0007669"/>
    <property type="project" value="TreeGrafter"/>
</dbReference>
<sequence length="401" mass="43572">MGSMGSEQQGVNVWLDCDPGHDVSCISPFFHLRLNLSHSKWQFARSVKTCSHDAFAILLSVYHPILNLLGISTVHGNSSINHTTYNATSLLTSMSATHIPVYRGSGTGLVRSAVHAPDIHGESGLEGTELLPTPAKGPVDEPAIDAMAKALFATPKGSAWIVATGALTNIAQCFQKYEGLAEHIKGVSIMGGAVGNGFTDAVLGRVDDKERIGNWSIWAEFNILVDPEAAAFVLEHDVLKTKAVLIPLDVTHQTKTTLRTMLVELLTFFAATYDRVFGISDGPPLHDPLAVAVILDGISGAEIPFYDFKDHSKRERFQVKVVTEGSHDDAQKGSETGRTIVKLLPEGEEGVKIPRGLDIKRFWEVIEDYLPVRVVQDPIDTIFAPKMPPLPDPQSMNNAVH</sequence>
<dbReference type="InterPro" id="IPR036452">
    <property type="entry name" value="Ribo_hydro-like"/>
</dbReference>
<evidence type="ECO:0000313" key="5">
    <source>
        <dbReference type="EMBL" id="KAA8573286.1"/>
    </source>
</evidence>
<accession>A0A5M9JZH8</accession>
<protein>
    <recommendedName>
        <fullName evidence="4">Inosine/uridine-preferring nucleoside hydrolase domain-containing protein</fullName>
    </recommendedName>
</protein>
<dbReference type="PANTHER" id="PTHR12304:SF4">
    <property type="entry name" value="URIDINE NUCLEOSIDASE"/>
    <property type="match status" value="1"/>
</dbReference>
<keyword evidence="6" id="KW-1185">Reference proteome</keyword>
<dbReference type="VEuPathDB" id="FungiDB:MFRU_025g00850"/>
<evidence type="ECO:0000313" key="6">
    <source>
        <dbReference type="Proteomes" id="UP000322873"/>
    </source>
</evidence>
<dbReference type="Gene3D" id="3.90.245.10">
    <property type="entry name" value="Ribonucleoside hydrolase-like"/>
    <property type="match status" value="1"/>
</dbReference>
<reference evidence="5 6" key="1">
    <citation type="submission" date="2019-06" db="EMBL/GenBank/DDBJ databases">
        <title>Genome Sequence of the Brown Rot Fungal Pathogen Monilinia fructicola.</title>
        <authorList>
            <person name="De Miccolis Angelini R.M."/>
            <person name="Landi L."/>
            <person name="Abate D."/>
            <person name="Pollastro S."/>
            <person name="Romanazzi G."/>
            <person name="Faretra F."/>
        </authorList>
    </citation>
    <scope>NUCLEOTIDE SEQUENCE [LARGE SCALE GENOMIC DNA]</scope>
    <source>
        <strain evidence="5 6">Mfrc123</strain>
    </source>
</reference>
<proteinExistence type="inferred from homology"/>
<dbReference type="InterPro" id="IPR001910">
    <property type="entry name" value="Inosine/uridine_hydrolase_dom"/>
</dbReference>
<dbReference type="CDD" id="cd02651">
    <property type="entry name" value="nuc_hydro_IU_UC_XIUA"/>
    <property type="match status" value="1"/>
</dbReference>
<comment type="caution">
    <text evidence="5">The sequence shown here is derived from an EMBL/GenBank/DDBJ whole genome shotgun (WGS) entry which is preliminary data.</text>
</comment>
<evidence type="ECO:0000259" key="4">
    <source>
        <dbReference type="Pfam" id="PF01156"/>
    </source>
</evidence>
<dbReference type="Pfam" id="PF01156">
    <property type="entry name" value="IU_nuc_hydro"/>
    <property type="match status" value="1"/>
</dbReference>
<comment type="similarity">
    <text evidence="1">Belongs to the IUNH family.</text>
</comment>
<feature type="domain" description="Inosine/uridine-preferring nucleoside hydrolase" evidence="4">
    <location>
        <begin position="53"/>
        <end position="364"/>
    </location>
</feature>
<name>A0A5M9JZH8_MONFR</name>
<gene>
    <name evidence="5" type="ORF">EYC84_003776</name>
</gene>